<gene>
    <name evidence="2" type="primary">gntX</name>
    <name evidence="2" type="ORF">theurythT_02000</name>
</gene>
<reference evidence="2 3" key="1">
    <citation type="submission" date="2023-03" db="EMBL/GenBank/DDBJ databases">
        <title>Draft genome sequence of Thalassotalea eurytherma JCM 18482T.</title>
        <authorList>
            <person name="Sawabe T."/>
        </authorList>
    </citation>
    <scope>NUCLEOTIDE SEQUENCE [LARGE SCALE GENOMIC DNA]</scope>
    <source>
        <strain evidence="2 3">JCM 18482</strain>
    </source>
</reference>
<dbReference type="Proteomes" id="UP001157133">
    <property type="component" value="Unassembled WGS sequence"/>
</dbReference>
<dbReference type="InterPro" id="IPR029057">
    <property type="entry name" value="PRTase-like"/>
</dbReference>
<keyword evidence="3" id="KW-1185">Reference proteome</keyword>
<dbReference type="CDD" id="cd06223">
    <property type="entry name" value="PRTases_typeI"/>
    <property type="match status" value="1"/>
</dbReference>
<dbReference type="InterPro" id="IPR000836">
    <property type="entry name" value="PRTase_dom"/>
</dbReference>
<organism evidence="2 3">
    <name type="scientific">Thalassotalea eurytherma</name>
    <dbReference type="NCBI Taxonomy" id="1144278"/>
    <lineage>
        <taxon>Bacteria</taxon>
        <taxon>Pseudomonadati</taxon>
        <taxon>Pseudomonadota</taxon>
        <taxon>Gammaproteobacteria</taxon>
        <taxon>Alteromonadales</taxon>
        <taxon>Colwelliaceae</taxon>
        <taxon>Thalassotalea</taxon>
    </lineage>
</organism>
<evidence type="ECO:0000256" key="1">
    <source>
        <dbReference type="ARBA" id="ARBA00008007"/>
    </source>
</evidence>
<evidence type="ECO:0000313" key="2">
    <source>
        <dbReference type="EMBL" id="GLX80748.1"/>
    </source>
</evidence>
<name>A0ABQ6GXT2_9GAMM</name>
<accession>A0ABQ6GXT2</accession>
<dbReference type="RefSeq" id="WP_284206066.1">
    <property type="nucleotide sequence ID" value="NZ_BSSU01000001.1"/>
</dbReference>
<proteinExistence type="inferred from homology"/>
<dbReference type="EMBL" id="BSSU01000001">
    <property type="protein sequence ID" value="GLX80748.1"/>
    <property type="molecule type" value="Genomic_DNA"/>
</dbReference>
<dbReference type="SUPFAM" id="SSF53271">
    <property type="entry name" value="PRTase-like"/>
    <property type="match status" value="1"/>
</dbReference>
<sequence length="245" mass="27893">MMANLLNSLGTAITQLPSHLITQLKTHCFLCGNNCAITEMVCGHCLTELPCWPVDDLLDSPQIANNIEHQFIDELYSFSDYQPPLSHWLKSVKYSRQTKLTRLLAQLIESHLANLPVATNRTEQSTVFPVLTVVPIHVKKWSLRGFNQCHEIIKRCNAKNQYNYVPDLMIQLRDETKQAGLSGFRRRARRRNFQVNTTYRLDDQHVILFDDVLTTGSTVNKIANQLKQAGAKHVTVLTIAVAVKR</sequence>
<dbReference type="PANTHER" id="PTHR47505">
    <property type="entry name" value="DNA UTILIZATION PROTEIN YHGH"/>
    <property type="match status" value="1"/>
</dbReference>
<protein>
    <submittedName>
        <fullName evidence="2">Gluconate-binding protein</fullName>
    </submittedName>
</protein>
<comment type="caution">
    <text evidence="2">The sequence shown here is derived from an EMBL/GenBank/DDBJ whole genome shotgun (WGS) entry which is preliminary data.</text>
</comment>
<evidence type="ECO:0000313" key="3">
    <source>
        <dbReference type="Proteomes" id="UP001157133"/>
    </source>
</evidence>
<dbReference type="PANTHER" id="PTHR47505:SF1">
    <property type="entry name" value="DNA UTILIZATION PROTEIN YHGH"/>
    <property type="match status" value="1"/>
</dbReference>
<comment type="similarity">
    <text evidence="1">Belongs to the ComF/GntX family.</text>
</comment>
<dbReference type="InterPro" id="IPR051910">
    <property type="entry name" value="ComF/GntX_DNA_util-trans"/>
</dbReference>
<dbReference type="Gene3D" id="3.40.50.2020">
    <property type="match status" value="1"/>
</dbReference>